<proteinExistence type="predicted"/>
<feature type="compositionally biased region" description="Polar residues" evidence="5">
    <location>
        <begin position="714"/>
        <end position="737"/>
    </location>
</feature>
<dbReference type="Gene3D" id="3.30.40.10">
    <property type="entry name" value="Zinc/RING finger domain, C3HC4 (zinc finger)"/>
    <property type="match status" value="1"/>
</dbReference>
<dbReference type="InterPro" id="IPR019786">
    <property type="entry name" value="Zinc_finger_PHD-type_CS"/>
</dbReference>
<dbReference type="GO" id="GO:0008270">
    <property type="term" value="F:zinc ion binding"/>
    <property type="evidence" value="ECO:0007669"/>
    <property type="project" value="UniProtKB-KW"/>
</dbReference>
<evidence type="ECO:0000313" key="8">
    <source>
        <dbReference type="Proteomes" id="UP000033710"/>
    </source>
</evidence>
<dbReference type="PROSITE" id="PS01359">
    <property type="entry name" value="ZF_PHD_1"/>
    <property type="match status" value="1"/>
</dbReference>
<accession>A0A0F2MBK4</accession>
<dbReference type="EMBL" id="AXCR01000006">
    <property type="protein sequence ID" value="KJR86449.1"/>
    <property type="molecule type" value="Genomic_DNA"/>
</dbReference>
<feature type="compositionally biased region" description="Low complexity" evidence="5">
    <location>
        <begin position="138"/>
        <end position="148"/>
    </location>
</feature>
<evidence type="ECO:0000256" key="3">
    <source>
        <dbReference type="ARBA" id="ARBA00022833"/>
    </source>
</evidence>
<feature type="compositionally biased region" description="Low complexity" evidence="5">
    <location>
        <begin position="783"/>
        <end position="797"/>
    </location>
</feature>
<keyword evidence="1" id="KW-0479">Metal-binding</keyword>
<keyword evidence="3" id="KW-0862">Zinc</keyword>
<dbReference type="PANTHER" id="PTHR47793">
    <property type="entry name" value="HISTONE DEACETYLASE COMPLEX SUBUNIT CTI6"/>
    <property type="match status" value="1"/>
</dbReference>
<evidence type="ECO:0000259" key="6">
    <source>
        <dbReference type="PROSITE" id="PS50016"/>
    </source>
</evidence>
<feature type="compositionally biased region" description="Low complexity" evidence="5">
    <location>
        <begin position="15"/>
        <end position="27"/>
    </location>
</feature>
<name>A0A0F2MBK4_SPOSC</name>
<evidence type="ECO:0000256" key="2">
    <source>
        <dbReference type="ARBA" id="ARBA00022771"/>
    </source>
</evidence>
<feature type="compositionally biased region" description="Polar residues" evidence="5">
    <location>
        <begin position="521"/>
        <end position="540"/>
    </location>
</feature>
<sequence>MPFGDSTAQPPTPKQTPTSATSFFSSPVFETPKAGAVADLANDNNSSHTETTTPGPDWTPRFAEDFSVFNNTPGNLRGSQGPFSDFVAPFASPTVEQAQLHTSSLLAASNHHKRPLSIGSIATEIHTKSHVHRLSIASSTTSNLSNPSLPLPPVDPSKQLSSSPGPLVLAAFGSIAEDDREIAAGREFSPDYYGDDQPPPAAANSATIEGPVPIATRSQKKARGDTTASTSASKGQTATPPPSARKGGRRIAPKLKSPAASATTTMQNDQGYGPQHQAPPNDFLNTPQQQQMATFMASPTDLFGYPMSAPAASTAFADAQSFWAGGDPTMSNMDVDFAAGAHAFGSPASIQRQLESMDWAQANQANQTNQAYMVAGAEAMAKQHQHQHQQHQQHQHQHQHQQHQQHQHQQHMHHTSMGSESDPKGMLQPTPLDTTSVDHQGLYAGSYPTPVDDPFGIVSPNGGVNPGLLFTRPPSSSMDLMASAPPGAGATMALADATNFDPTQHQQQPFPRSSAPGVLPVSQSSPPQAMLNTGPASVQRQELRRSSSAKEIAPRRKAGDRPSASSPVKSVGNGRPGLSRSHSENRGPRLRGRASLPVLAPALKTSATTSALPQGSVGAPFSSPGTGLGITRSASFGGHGGGRPTGRSSPIRMHHQQRQQQQQQHNLQQQQLDDTHLPRLSSLTSIPEVNTPQSRASVKFTIDANGRARVETAAANQDGPTPSATLRRNQSARSLQGKSRWDSSSEDDSSSTDDEPIIIPSRTTSFALPDPVKPTIGRGPLHSSQRSVSDRSTTSSSATMPGDAAYNDPESEAETVMNDLPKGAGDAASELEKLRQMRQKRASFAGASSSNSHSAGGGGLTGSGSANNLFGSVQRGLKFGGPIGGNAGFSSGRHHNMQAVSPTTLTDASLPTPSSARSQAHDSHGIRCICGRQDAPPNSDGFIVQCESCDLWLHGRCINITKRTLPPVYICAFCANTPNVRNIRIPPTAGSSPLAHKSFKTFR</sequence>
<feature type="region of interest" description="Disordered" evidence="5">
    <location>
        <begin position="502"/>
        <end position="595"/>
    </location>
</feature>
<evidence type="ECO:0000256" key="1">
    <source>
        <dbReference type="ARBA" id="ARBA00022723"/>
    </source>
</evidence>
<feature type="region of interest" description="Disordered" evidence="5">
    <location>
        <begin position="137"/>
        <end position="163"/>
    </location>
</feature>
<feature type="region of interest" description="Disordered" evidence="5">
    <location>
        <begin position="1"/>
        <end position="62"/>
    </location>
</feature>
<dbReference type="GeneID" id="27672132"/>
<dbReference type="SMART" id="SM00249">
    <property type="entry name" value="PHD"/>
    <property type="match status" value="1"/>
</dbReference>
<dbReference type="RefSeq" id="XP_016589125.1">
    <property type="nucleotide sequence ID" value="XM_016736855.1"/>
</dbReference>
<dbReference type="SUPFAM" id="SSF57903">
    <property type="entry name" value="FYVE/PHD zinc finger"/>
    <property type="match status" value="1"/>
</dbReference>
<evidence type="ECO:0000313" key="7">
    <source>
        <dbReference type="EMBL" id="KJR86449.1"/>
    </source>
</evidence>
<feature type="compositionally biased region" description="Polar residues" evidence="5">
    <location>
        <begin position="42"/>
        <end position="54"/>
    </location>
</feature>
<organism evidence="7 8">
    <name type="scientific">Sporothrix schenckii 1099-18</name>
    <dbReference type="NCBI Taxonomy" id="1397361"/>
    <lineage>
        <taxon>Eukaryota</taxon>
        <taxon>Fungi</taxon>
        <taxon>Dikarya</taxon>
        <taxon>Ascomycota</taxon>
        <taxon>Pezizomycotina</taxon>
        <taxon>Sordariomycetes</taxon>
        <taxon>Sordariomycetidae</taxon>
        <taxon>Ophiostomatales</taxon>
        <taxon>Ophiostomataceae</taxon>
        <taxon>Sporothrix</taxon>
    </lineage>
</organism>
<feature type="compositionally biased region" description="Polar residues" evidence="5">
    <location>
        <begin position="260"/>
        <end position="270"/>
    </location>
</feature>
<feature type="region of interest" description="Disordered" evidence="5">
    <location>
        <begin position="381"/>
        <end position="436"/>
    </location>
</feature>
<dbReference type="KEGG" id="ssck:SPSK_10448"/>
<feature type="region of interest" description="Disordered" evidence="5">
    <location>
        <begin position="712"/>
        <end position="824"/>
    </location>
</feature>
<feature type="compositionally biased region" description="Polar residues" evidence="5">
    <location>
        <begin position="502"/>
        <end position="511"/>
    </location>
</feature>
<dbReference type="InterPro" id="IPR001965">
    <property type="entry name" value="Znf_PHD"/>
</dbReference>
<feature type="domain" description="PHD-type" evidence="6">
    <location>
        <begin position="925"/>
        <end position="977"/>
    </location>
</feature>
<dbReference type="Proteomes" id="UP000033710">
    <property type="component" value="Unassembled WGS sequence"/>
</dbReference>
<dbReference type="InterPro" id="IPR053051">
    <property type="entry name" value="HDAC_complex_subunit"/>
</dbReference>
<dbReference type="PANTHER" id="PTHR47793:SF1">
    <property type="entry name" value="HISTONE DEACETYLASE COMPLEX SUBUNIT CTI6"/>
    <property type="match status" value="1"/>
</dbReference>
<feature type="compositionally biased region" description="Polar residues" evidence="5">
    <location>
        <begin position="226"/>
        <end position="238"/>
    </location>
</feature>
<feature type="compositionally biased region" description="Basic residues" evidence="5">
    <location>
        <begin position="383"/>
        <end position="414"/>
    </location>
</feature>
<feature type="region of interest" description="Disordered" evidence="5">
    <location>
        <begin position="836"/>
        <end position="860"/>
    </location>
</feature>
<dbReference type="InterPro" id="IPR011011">
    <property type="entry name" value="Znf_FYVE_PHD"/>
</dbReference>
<keyword evidence="2 4" id="KW-0863">Zinc-finger</keyword>
<evidence type="ECO:0000256" key="4">
    <source>
        <dbReference type="PROSITE-ProRule" id="PRU00146"/>
    </source>
</evidence>
<dbReference type="Pfam" id="PF20826">
    <property type="entry name" value="PHD_5"/>
    <property type="match status" value="1"/>
</dbReference>
<feature type="compositionally biased region" description="Low complexity" evidence="5">
    <location>
        <begin position="658"/>
        <end position="671"/>
    </location>
</feature>
<gene>
    <name evidence="7" type="ORF">SPSK_10448</name>
</gene>
<dbReference type="InterPro" id="IPR019787">
    <property type="entry name" value="Znf_PHD-finger"/>
</dbReference>
<dbReference type="AlphaFoldDB" id="A0A0F2MBK4"/>
<dbReference type="OrthoDB" id="419183at2759"/>
<evidence type="ECO:0000256" key="5">
    <source>
        <dbReference type="SAM" id="MobiDB-lite"/>
    </source>
</evidence>
<reference evidence="7 8" key="1">
    <citation type="journal article" date="2014" name="BMC Genomics">
        <title>Comparative genomics of the major fungal agents of human and animal Sporotrichosis: Sporothrix schenckii and Sporothrix brasiliensis.</title>
        <authorList>
            <person name="Teixeira M.M."/>
            <person name="de Almeida L.G."/>
            <person name="Kubitschek-Barreira P."/>
            <person name="Alves F.L."/>
            <person name="Kioshima E.S."/>
            <person name="Abadio A.K."/>
            <person name="Fernandes L."/>
            <person name="Derengowski L.S."/>
            <person name="Ferreira K.S."/>
            <person name="Souza R.C."/>
            <person name="Ruiz J.C."/>
            <person name="de Andrade N.C."/>
            <person name="Paes H.C."/>
            <person name="Nicola A.M."/>
            <person name="Albuquerque P."/>
            <person name="Gerber A.L."/>
            <person name="Martins V.P."/>
            <person name="Peconick L.D."/>
            <person name="Neto A.V."/>
            <person name="Chaucanez C.B."/>
            <person name="Silva P.A."/>
            <person name="Cunha O.L."/>
            <person name="de Oliveira F.F."/>
            <person name="dos Santos T.C."/>
            <person name="Barros A.L."/>
            <person name="Soares M.A."/>
            <person name="de Oliveira L.M."/>
            <person name="Marini M.M."/>
            <person name="Villalobos-Duno H."/>
            <person name="Cunha M.M."/>
            <person name="de Hoog S."/>
            <person name="da Silveira J.F."/>
            <person name="Henrissat B."/>
            <person name="Nino-Vega G.A."/>
            <person name="Cisalpino P.S."/>
            <person name="Mora-Montes H.M."/>
            <person name="Almeida S.R."/>
            <person name="Stajich J.E."/>
            <person name="Lopes-Bezerra L.M."/>
            <person name="Vasconcelos A.T."/>
            <person name="Felipe M.S."/>
        </authorList>
    </citation>
    <scope>NUCLEOTIDE SEQUENCE [LARGE SCALE GENOMIC DNA]</scope>
    <source>
        <strain evidence="7 8">1099-18</strain>
    </source>
</reference>
<comment type="caution">
    <text evidence="7">The sequence shown here is derived from an EMBL/GenBank/DDBJ whole genome shotgun (WGS) entry which is preliminary data.</text>
</comment>
<feature type="region of interest" description="Disordered" evidence="5">
    <location>
        <begin position="607"/>
        <end position="672"/>
    </location>
</feature>
<dbReference type="VEuPathDB" id="FungiDB:SPSK_10448"/>
<reference evidence="7 8" key="2">
    <citation type="journal article" date="2015" name="Eukaryot. Cell">
        <title>Asexual propagation of a virulent clone complex in a human and feline outbreak of sporotrichosis.</title>
        <authorList>
            <person name="Teixeira Mde M."/>
            <person name="Rodrigues A.M."/>
            <person name="Tsui C.K."/>
            <person name="de Almeida L.G."/>
            <person name="Van Diepeningen A.D."/>
            <person name="van den Ende B.G."/>
            <person name="Fernandes G.F."/>
            <person name="Kano R."/>
            <person name="Hamelin R.C."/>
            <person name="Lopes-Bezerra L.M."/>
            <person name="Vasconcelos A.T."/>
            <person name="de Hoog S."/>
            <person name="de Camargo Z.P."/>
            <person name="Felipe M.S."/>
        </authorList>
    </citation>
    <scope>NUCLEOTIDE SEQUENCE [LARGE SCALE GENOMIC DNA]</scope>
    <source>
        <strain evidence="7 8">1099-18</strain>
    </source>
</reference>
<dbReference type="InterPro" id="IPR013083">
    <property type="entry name" value="Znf_RING/FYVE/PHD"/>
</dbReference>
<protein>
    <submittedName>
        <fullName evidence="7">3-isopropylmalate dehydrogenase leu2a</fullName>
    </submittedName>
</protein>
<feature type="compositionally biased region" description="Low complexity" evidence="5">
    <location>
        <begin position="842"/>
        <end position="854"/>
    </location>
</feature>
<feature type="region of interest" description="Disordered" evidence="5">
    <location>
        <begin position="188"/>
        <end position="285"/>
    </location>
</feature>
<feature type="compositionally biased region" description="Acidic residues" evidence="5">
    <location>
        <begin position="744"/>
        <end position="756"/>
    </location>
</feature>
<dbReference type="PROSITE" id="PS50016">
    <property type="entry name" value="ZF_PHD_2"/>
    <property type="match status" value="1"/>
</dbReference>